<evidence type="ECO:0008006" key="7">
    <source>
        <dbReference type="Google" id="ProtNLM"/>
    </source>
</evidence>
<sequence>MITVEEKLDIFYKLILGEERDRSEEILEKIQMKNEELIREKKEEALKKKEEIVSKKRKMGELKKNEIISKTFSQEKNKILKVKKELLEDLMIEIEDKAEKFAASPEYKNYLLDELKKIAGSAKDREIYIYVSKRDKDIYGDIIMDIFRKNNKEVLISPWTENKIGGFLLFNKERTYLLDFTLKTKIEGKKYEIGELLYEKFKEAGDLIE</sequence>
<evidence type="ECO:0000313" key="5">
    <source>
        <dbReference type="EMBL" id="QAT60225.1"/>
    </source>
</evidence>
<keyword evidence="6" id="KW-1185">Reference proteome</keyword>
<keyword evidence="4" id="KW-0175">Coiled coil</keyword>
<name>A0A410Q8A6_9FIRM</name>
<dbReference type="OrthoDB" id="1725377at2"/>
<dbReference type="EMBL" id="CP035282">
    <property type="protein sequence ID" value="QAT60225.1"/>
    <property type="molecule type" value="Genomic_DNA"/>
</dbReference>
<dbReference type="Gene3D" id="3.30.2320.30">
    <property type="entry name" value="ATP synthase, E subunit, C-terminal"/>
    <property type="match status" value="1"/>
</dbReference>
<evidence type="ECO:0000256" key="2">
    <source>
        <dbReference type="ARBA" id="ARBA00022448"/>
    </source>
</evidence>
<accession>A0A410Q8A6</accession>
<dbReference type="InterPro" id="IPR038495">
    <property type="entry name" value="ATPase_E_C"/>
</dbReference>
<protein>
    <recommendedName>
        <fullName evidence="7">V-type ATP synthase subunit E</fullName>
    </recommendedName>
</protein>
<dbReference type="GO" id="GO:0046961">
    <property type="term" value="F:proton-transporting ATPase activity, rotational mechanism"/>
    <property type="evidence" value="ECO:0007669"/>
    <property type="project" value="InterPro"/>
</dbReference>
<evidence type="ECO:0000256" key="1">
    <source>
        <dbReference type="ARBA" id="ARBA00005901"/>
    </source>
</evidence>
<dbReference type="GO" id="GO:0033178">
    <property type="term" value="C:proton-transporting two-sector ATPase complex, catalytic domain"/>
    <property type="evidence" value="ECO:0007669"/>
    <property type="project" value="InterPro"/>
</dbReference>
<keyword evidence="2" id="KW-0813">Transport</keyword>
<organism evidence="5 6">
    <name type="scientific">Acidilutibacter cellobiosedens</name>
    <dbReference type="NCBI Taxonomy" id="2507161"/>
    <lineage>
        <taxon>Bacteria</taxon>
        <taxon>Bacillati</taxon>
        <taxon>Bacillota</taxon>
        <taxon>Tissierellia</taxon>
        <taxon>Tissierellales</taxon>
        <taxon>Acidilutibacteraceae</taxon>
        <taxon>Acidilutibacter</taxon>
    </lineage>
</organism>
<evidence type="ECO:0000256" key="4">
    <source>
        <dbReference type="SAM" id="Coils"/>
    </source>
</evidence>
<proteinExistence type="inferred from homology"/>
<feature type="coiled-coil region" evidence="4">
    <location>
        <begin position="20"/>
        <end position="100"/>
    </location>
</feature>
<dbReference type="SUPFAM" id="SSF160527">
    <property type="entry name" value="V-type ATPase subunit E-like"/>
    <property type="match status" value="1"/>
</dbReference>
<dbReference type="InterPro" id="IPR002842">
    <property type="entry name" value="ATPase_V1_Esu"/>
</dbReference>
<dbReference type="AlphaFoldDB" id="A0A410Q8A6"/>
<evidence type="ECO:0000313" key="6">
    <source>
        <dbReference type="Proteomes" id="UP000287969"/>
    </source>
</evidence>
<comment type="similarity">
    <text evidence="1">Belongs to the V-ATPase E subunit family.</text>
</comment>
<reference evidence="6" key="1">
    <citation type="submission" date="2019-01" db="EMBL/GenBank/DDBJ databases">
        <title>Draft genomes of a novel of Sporanaerobacter strains.</title>
        <authorList>
            <person name="Ma S."/>
        </authorList>
    </citation>
    <scope>NUCLEOTIDE SEQUENCE [LARGE SCALE GENOMIC DNA]</scope>
    <source>
        <strain evidence="6">NJN-17</strain>
    </source>
</reference>
<dbReference type="Pfam" id="PF01991">
    <property type="entry name" value="vATP-synt_E"/>
    <property type="match status" value="1"/>
</dbReference>
<evidence type="ECO:0000256" key="3">
    <source>
        <dbReference type="ARBA" id="ARBA00023065"/>
    </source>
</evidence>
<dbReference type="RefSeq" id="WP_071140631.1">
    <property type="nucleotide sequence ID" value="NZ_CP035282.1"/>
</dbReference>
<dbReference type="Proteomes" id="UP000287969">
    <property type="component" value="Chromosome"/>
</dbReference>
<dbReference type="KEGG" id="spoa:EQM13_00880"/>
<gene>
    <name evidence="5" type="ORF">EQM13_00880</name>
</gene>
<keyword evidence="3" id="KW-0406">Ion transport</keyword>